<keyword evidence="1" id="KW-1185">Reference proteome</keyword>
<accession>A0AC58IU37</accession>
<dbReference type="Proteomes" id="UP000000437">
    <property type="component" value="Chromosome 25"/>
</dbReference>
<proteinExistence type="predicted"/>
<evidence type="ECO:0000313" key="2">
    <source>
        <dbReference type="RefSeq" id="XP_073797747.1"/>
    </source>
</evidence>
<dbReference type="RefSeq" id="XP_073797747.1">
    <property type="nucleotide sequence ID" value="XM_073941646.1"/>
</dbReference>
<gene>
    <name evidence="2" type="primary">mhc1lfa</name>
    <name evidence="2" type="synonym">si:ch211-147g22.2</name>
</gene>
<organism evidence="1 2">
    <name type="scientific">Danio rerio</name>
    <name type="common">Zebrafish</name>
    <name type="synonym">Brachydanio rerio</name>
    <dbReference type="NCBI Taxonomy" id="7955"/>
    <lineage>
        <taxon>Eukaryota</taxon>
        <taxon>Metazoa</taxon>
        <taxon>Chordata</taxon>
        <taxon>Craniata</taxon>
        <taxon>Vertebrata</taxon>
        <taxon>Euteleostomi</taxon>
        <taxon>Actinopterygii</taxon>
        <taxon>Neopterygii</taxon>
        <taxon>Teleostei</taxon>
        <taxon>Ostariophysi</taxon>
        <taxon>Cypriniformes</taxon>
        <taxon>Danionidae</taxon>
        <taxon>Danioninae</taxon>
        <taxon>Danio</taxon>
    </lineage>
</organism>
<name>A0AC58IU37_DANRE</name>
<reference evidence="2" key="1">
    <citation type="submission" date="2025-08" db="UniProtKB">
        <authorList>
            <consortium name="RefSeq"/>
        </authorList>
    </citation>
    <scope>IDENTIFICATION</scope>
    <source>
        <strain evidence="2">Tuebingen</strain>
        <tissue evidence="2">Fibroblasts and whole tissue</tissue>
    </source>
</reference>
<protein>
    <submittedName>
        <fullName evidence="2">Major histocompatibility complex class I LFA isoform X2</fullName>
    </submittedName>
</protein>
<sequence length="351" mass="39551">MDKILLLFLFLLPTSAPKGSHSLCLLATYIKGPSPFPELSGVMMLDDIPLLYYNGDTKTFFMRGNTTAEDNVFDANAFLSIIGHIQSSFVDRWGLASRDLNKTDRIFTLQQLVLCELSEDGEHGKMISRDAVEGTTTDELQHVDHKFTYKHTLNVSAYLIDFYLELTKSLHKTLFQPTCFKTLSGYLIQRRNQINRKVKPKVRLFKKELSSGFIVSCLATGFYPRHINLTLLRDGQPVSDHDVTGGDLLPNGDGTYQMRKSLEIRAEERQKHKYSCSVKHLSLDNKLHVDLDFDHGEPFKLLIPTVLSVTLMLVFGVAAAVIARKRRCSDSIKSGYASASTSEESMDMSLK</sequence>
<evidence type="ECO:0000313" key="1">
    <source>
        <dbReference type="Proteomes" id="UP000000437"/>
    </source>
</evidence>